<dbReference type="Pfam" id="PF03932">
    <property type="entry name" value="CutC"/>
    <property type="match status" value="1"/>
</dbReference>
<comment type="similarity">
    <text evidence="1 2">Belongs to the CutC family.</text>
</comment>
<dbReference type="Gene3D" id="3.20.20.380">
    <property type="entry name" value="Copper homeostasis (CutC) domain"/>
    <property type="match status" value="1"/>
</dbReference>
<dbReference type="Proteomes" id="UP001193501">
    <property type="component" value="Unassembled WGS sequence"/>
</dbReference>
<sequence>MRGSLGRHLPGRRNLALLEVCVDDVLGLAEAVAGGADRVELCSALALGGLTPSPGLMAQAVDCGLPCYPIIRPRSGSFCFSEEEVETICGDIRAARALGLPGVVLGASRPDFRLDVLALEEMTQAAGDMDLTLHRCIDLCPDVEEAVQEAIGLGFRRILTSGGALRASDGVARLKQMIAVAGGRISIMPGSGVSVDTWPLLAGLGVAEVHASCAVALPSDPVLRAFGFETGAEKRTDRAKVAELKALIA</sequence>
<comment type="caution">
    <text evidence="3">The sequence shown here is derived from an EMBL/GenBank/DDBJ whole genome shotgun (WGS) entry which is preliminary data.</text>
</comment>
<dbReference type="PANTHER" id="PTHR12598:SF0">
    <property type="entry name" value="COPPER HOMEOSTASIS PROTEIN CUTC HOMOLOG"/>
    <property type="match status" value="1"/>
</dbReference>
<organism evidence="3 4">
    <name type="scientific">Stagnihabitans tardus</name>
    <dbReference type="NCBI Taxonomy" id="2699202"/>
    <lineage>
        <taxon>Bacteria</taxon>
        <taxon>Pseudomonadati</taxon>
        <taxon>Pseudomonadota</taxon>
        <taxon>Alphaproteobacteria</taxon>
        <taxon>Rhodobacterales</taxon>
        <taxon>Paracoccaceae</taxon>
        <taxon>Stagnihabitans</taxon>
    </lineage>
</organism>
<evidence type="ECO:0000313" key="3">
    <source>
        <dbReference type="EMBL" id="NBZ86592.1"/>
    </source>
</evidence>
<dbReference type="AlphaFoldDB" id="A0AAE4Y685"/>
<dbReference type="GO" id="GO:0005507">
    <property type="term" value="F:copper ion binding"/>
    <property type="evidence" value="ECO:0007669"/>
    <property type="project" value="TreeGrafter"/>
</dbReference>
<protein>
    <recommendedName>
        <fullName evidence="2">PF03932 family protein CutC</fullName>
    </recommendedName>
</protein>
<comment type="subcellular location">
    <subcellularLocation>
        <location evidence="2">Cytoplasm</location>
    </subcellularLocation>
</comment>
<dbReference type="InterPro" id="IPR036822">
    <property type="entry name" value="CutC-like_dom_sf"/>
</dbReference>
<keyword evidence="4" id="KW-1185">Reference proteome</keyword>
<dbReference type="EMBL" id="JAABNR010000002">
    <property type="protein sequence ID" value="NBZ86592.1"/>
    <property type="molecule type" value="Genomic_DNA"/>
</dbReference>
<keyword evidence="2" id="KW-0963">Cytoplasm</keyword>
<name>A0AAE4Y685_9RHOB</name>
<dbReference type="GO" id="GO:0005737">
    <property type="term" value="C:cytoplasm"/>
    <property type="evidence" value="ECO:0007669"/>
    <property type="project" value="UniProtKB-SubCell"/>
</dbReference>
<gene>
    <name evidence="2" type="primary">cutC</name>
    <name evidence="3" type="ORF">GV832_03290</name>
</gene>
<comment type="caution">
    <text evidence="2">Once thought to be involved in copper homeostasis, experiments in E.coli have shown this is not the case.</text>
</comment>
<dbReference type="HAMAP" id="MF_00795">
    <property type="entry name" value="CutC"/>
    <property type="match status" value="1"/>
</dbReference>
<dbReference type="PANTHER" id="PTHR12598">
    <property type="entry name" value="COPPER HOMEOSTASIS PROTEIN CUTC"/>
    <property type="match status" value="1"/>
</dbReference>
<accession>A0AAE4Y685</accession>
<dbReference type="InterPro" id="IPR005627">
    <property type="entry name" value="CutC-like"/>
</dbReference>
<evidence type="ECO:0000256" key="1">
    <source>
        <dbReference type="ARBA" id="ARBA00007768"/>
    </source>
</evidence>
<reference evidence="3" key="1">
    <citation type="submission" date="2020-01" db="EMBL/GenBank/DDBJ databases">
        <authorList>
            <person name="Chen W.-M."/>
        </authorList>
    </citation>
    <scope>NUCLEOTIDE SEQUENCE</scope>
    <source>
        <strain evidence="3">CYK-10</strain>
    </source>
</reference>
<evidence type="ECO:0000313" key="4">
    <source>
        <dbReference type="Proteomes" id="UP001193501"/>
    </source>
</evidence>
<dbReference type="SUPFAM" id="SSF110395">
    <property type="entry name" value="CutC-like"/>
    <property type="match status" value="1"/>
</dbReference>
<evidence type="ECO:0000256" key="2">
    <source>
        <dbReference type="HAMAP-Rule" id="MF_00795"/>
    </source>
</evidence>
<proteinExistence type="inferred from homology"/>